<comment type="cofactor">
    <cofactor evidence="2">
        <name>Mn(2+)</name>
        <dbReference type="ChEBI" id="CHEBI:29035"/>
    </cofactor>
    <text evidence="2">The Mn(2+) ion enhances activity.</text>
</comment>
<feature type="domain" description="Peptidase M20 dimerisation" evidence="4">
    <location>
        <begin position="235"/>
        <end position="330"/>
    </location>
</feature>
<dbReference type="EMBL" id="FQWZ01000005">
    <property type="protein sequence ID" value="SHH07290.1"/>
    <property type="molecule type" value="Genomic_DNA"/>
</dbReference>
<dbReference type="Gene3D" id="3.40.630.10">
    <property type="entry name" value="Zn peptidases"/>
    <property type="match status" value="1"/>
</dbReference>
<dbReference type="PIRSF" id="PIRSF005962">
    <property type="entry name" value="Pept_M20D_amidohydro"/>
    <property type="match status" value="1"/>
</dbReference>
<feature type="binding site" evidence="2">
    <location>
        <position position="415"/>
    </location>
    <ligand>
        <name>Mn(2+)</name>
        <dbReference type="ChEBI" id="CHEBI:29035"/>
        <label>2</label>
    </ligand>
</feature>
<organism evidence="5 6">
    <name type="scientific">Hydrocarboniphaga daqingensis</name>
    <dbReference type="NCBI Taxonomy" id="490188"/>
    <lineage>
        <taxon>Bacteria</taxon>
        <taxon>Pseudomonadati</taxon>
        <taxon>Pseudomonadota</taxon>
        <taxon>Gammaproteobacteria</taxon>
        <taxon>Nevskiales</taxon>
        <taxon>Nevskiaceae</taxon>
        <taxon>Hydrocarboniphaga</taxon>
    </lineage>
</organism>
<dbReference type="Gene3D" id="3.30.70.360">
    <property type="match status" value="1"/>
</dbReference>
<keyword evidence="6" id="KW-1185">Reference proteome</keyword>
<keyword evidence="2" id="KW-0479">Metal-binding</keyword>
<dbReference type="GO" id="GO:0050118">
    <property type="term" value="F:N-acetyldiaminopimelate deacetylase activity"/>
    <property type="evidence" value="ECO:0007669"/>
    <property type="project" value="UniProtKB-ARBA"/>
</dbReference>
<keyword evidence="5" id="KW-0121">Carboxypeptidase</keyword>
<evidence type="ECO:0000256" key="3">
    <source>
        <dbReference type="SAM" id="SignalP"/>
    </source>
</evidence>
<dbReference type="STRING" id="490188.SAMN04488068_2419"/>
<name>A0A1M5Q036_9GAMM</name>
<dbReference type="NCBIfam" id="TIGR01891">
    <property type="entry name" value="amidohydrolases"/>
    <property type="match status" value="1"/>
</dbReference>
<evidence type="ECO:0000313" key="5">
    <source>
        <dbReference type="EMBL" id="SHH07290.1"/>
    </source>
</evidence>
<dbReference type="GO" id="GO:0019877">
    <property type="term" value="P:diaminopimelate biosynthetic process"/>
    <property type="evidence" value="ECO:0007669"/>
    <property type="project" value="UniProtKB-ARBA"/>
</dbReference>
<dbReference type="InterPro" id="IPR011650">
    <property type="entry name" value="Peptidase_M20_dimer"/>
</dbReference>
<feature type="binding site" evidence="2">
    <location>
        <position position="143"/>
    </location>
    <ligand>
        <name>Mn(2+)</name>
        <dbReference type="ChEBI" id="CHEBI:29035"/>
        <label>2</label>
    </ligand>
</feature>
<dbReference type="Pfam" id="PF01546">
    <property type="entry name" value="Peptidase_M20"/>
    <property type="match status" value="1"/>
</dbReference>
<dbReference type="GO" id="GO:0046872">
    <property type="term" value="F:metal ion binding"/>
    <property type="evidence" value="ECO:0007669"/>
    <property type="project" value="UniProtKB-KW"/>
</dbReference>
<dbReference type="Proteomes" id="UP000199758">
    <property type="component" value="Unassembled WGS sequence"/>
</dbReference>
<dbReference type="GO" id="GO:0004180">
    <property type="term" value="F:carboxypeptidase activity"/>
    <property type="evidence" value="ECO:0007669"/>
    <property type="project" value="UniProtKB-KW"/>
</dbReference>
<feature type="binding site" evidence="2">
    <location>
        <position position="211"/>
    </location>
    <ligand>
        <name>Mn(2+)</name>
        <dbReference type="ChEBI" id="CHEBI:29035"/>
        <label>2</label>
    </ligand>
</feature>
<dbReference type="InterPro" id="IPR002933">
    <property type="entry name" value="Peptidase_M20"/>
</dbReference>
<reference evidence="5 6" key="1">
    <citation type="submission" date="2016-11" db="EMBL/GenBank/DDBJ databases">
        <authorList>
            <person name="Jaros S."/>
            <person name="Januszkiewicz K."/>
            <person name="Wedrychowicz H."/>
        </authorList>
    </citation>
    <scope>NUCLEOTIDE SEQUENCE [LARGE SCALE GENOMIC DNA]</scope>
    <source>
        <strain evidence="5 6">CGMCC 1.7049</strain>
    </source>
</reference>
<accession>A0A1M5Q036</accession>
<dbReference type="SUPFAM" id="SSF53187">
    <property type="entry name" value="Zn-dependent exopeptidases"/>
    <property type="match status" value="1"/>
</dbReference>
<evidence type="ECO:0000256" key="1">
    <source>
        <dbReference type="ARBA" id="ARBA00022801"/>
    </source>
</evidence>
<dbReference type="InterPro" id="IPR036264">
    <property type="entry name" value="Bact_exopeptidase_dim_dom"/>
</dbReference>
<dbReference type="FunFam" id="3.30.70.360:FF:000001">
    <property type="entry name" value="N-acetyldiaminopimelate deacetylase"/>
    <property type="match status" value="1"/>
</dbReference>
<keyword evidence="3" id="KW-0732">Signal</keyword>
<protein>
    <submittedName>
        <fullName evidence="5">Carboxypeptidase Ss1. Metallo peptidase. MEROPS family M20D</fullName>
    </submittedName>
</protein>
<dbReference type="OrthoDB" id="9777385at2"/>
<feature type="chain" id="PRO_5009913064" evidence="3">
    <location>
        <begin position="27"/>
        <end position="447"/>
    </location>
</feature>
<evidence type="ECO:0000259" key="4">
    <source>
        <dbReference type="Pfam" id="PF07687"/>
    </source>
</evidence>
<dbReference type="RefSeq" id="WP_072897912.1">
    <property type="nucleotide sequence ID" value="NZ_FQWZ01000005.1"/>
</dbReference>
<proteinExistence type="predicted"/>
<evidence type="ECO:0000313" key="6">
    <source>
        <dbReference type="Proteomes" id="UP000199758"/>
    </source>
</evidence>
<gene>
    <name evidence="5" type="ORF">SAMN04488068_2419</name>
</gene>
<keyword evidence="2" id="KW-0464">Manganese</keyword>
<dbReference type="Pfam" id="PF07687">
    <property type="entry name" value="M20_dimer"/>
    <property type="match status" value="1"/>
</dbReference>
<dbReference type="SUPFAM" id="SSF55031">
    <property type="entry name" value="Bacterial exopeptidase dimerisation domain"/>
    <property type="match status" value="1"/>
</dbReference>
<feature type="binding site" evidence="2">
    <location>
        <position position="179"/>
    </location>
    <ligand>
        <name>Mn(2+)</name>
        <dbReference type="ChEBI" id="CHEBI:29035"/>
        <label>2</label>
    </ligand>
</feature>
<dbReference type="InterPro" id="IPR017439">
    <property type="entry name" value="Amidohydrolase"/>
</dbReference>
<dbReference type="AlphaFoldDB" id="A0A1M5Q036"/>
<feature type="binding site" evidence="2">
    <location>
        <position position="145"/>
    </location>
    <ligand>
        <name>Mn(2+)</name>
        <dbReference type="ChEBI" id="CHEBI:29035"/>
        <label>2</label>
    </ligand>
</feature>
<dbReference type="PANTHER" id="PTHR11014:SF63">
    <property type="entry name" value="METALLOPEPTIDASE, PUTATIVE (AFU_ORTHOLOGUE AFUA_6G09600)-RELATED"/>
    <property type="match status" value="1"/>
</dbReference>
<evidence type="ECO:0000256" key="2">
    <source>
        <dbReference type="PIRSR" id="PIRSR005962-1"/>
    </source>
</evidence>
<keyword evidence="5" id="KW-0645">Protease</keyword>
<dbReference type="PANTHER" id="PTHR11014">
    <property type="entry name" value="PEPTIDASE M20 FAMILY MEMBER"/>
    <property type="match status" value="1"/>
</dbReference>
<sequence>MKFALRRLPACLFTIAAASIAAPVLAASDAAALQQRIDRATADIDAKLIADRRWLHQHPELSNREAQTAVYLTKRLKALGLKLQTGVAHNGIVAVLEGGQPGPVVALRADMDGLPVVEEVDVPFKSTVKTTFDGKDVGVMHACGHDGHMAILLGVAEVASRMKADWPGTLKLIFQPAEEGAPDDEEGGAALMIKQGVLSSAPKPEVIFGLHLFSQYDVGQIGVRAGGAMASSDDLDIIVRGRQTHGARPWAGIDPIVVSAQIIEGLQTITSRQMDISQAPVIVTIGKIEGGVRSNIIPDSVTMRGTLRALDTGMQADLHKRVRRTAENIAESAGTTAEVHIGEGHAYPVTYNDPKLTQAMRPTIARVVGDAGLIDVPPMLGAEDFSFFAREIPGLFVFAGVRTPGEPADAWAANHSPRFRIDERALGVGVRTLSHLALDYALAHPPR</sequence>
<feature type="signal peptide" evidence="3">
    <location>
        <begin position="1"/>
        <end position="26"/>
    </location>
</feature>
<keyword evidence="1" id="KW-0378">Hydrolase</keyword>